<dbReference type="EMBL" id="CP060784">
    <property type="protein sequence ID" value="QNP52216.1"/>
    <property type="molecule type" value="Genomic_DNA"/>
</dbReference>
<organism evidence="1 2">
    <name type="scientific">Hymenobacter qilianensis</name>
    <dbReference type="NCBI Taxonomy" id="1385715"/>
    <lineage>
        <taxon>Bacteria</taxon>
        <taxon>Pseudomonadati</taxon>
        <taxon>Bacteroidota</taxon>
        <taxon>Cytophagia</taxon>
        <taxon>Cytophagales</taxon>
        <taxon>Hymenobacteraceae</taxon>
        <taxon>Hymenobacter</taxon>
    </lineage>
</organism>
<dbReference type="InterPro" id="IPR027310">
    <property type="entry name" value="Profilin_CS"/>
</dbReference>
<dbReference type="RefSeq" id="WP_187732475.1">
    <property type="nucleotide sequence ID" value="NZ_CP060784.1"/>
</dbReference>
<reference evidence="1 2" key="1">
    <citation type="submission" date="2020-08" db="EMBL/GenBank/DDBJ databases">
        <title>Genome sequence of Hymenobacter qilianensis JCM 19763T.</title>
        <authorList>
            <person name="Hyun D.-W."/>
            <person name="Bae J.-W."/>
        </authorList>
    </citation>
    <scope>NUCLEOTIDE SEQUENCE [LARGE SCALE GENOMIC DNA]</scope>
    <source>
        <strain evidence="1 2">JCM 19763</strain>
    </source>
</reference>
<sequence length="153" mass="16754">MSQWDNYADQATVPLGGKSSHAYLLMAGSTNPMQSQLVNGEVVVTYTDGTTDTLPLRNPDNWAPIEQDYFQDGFAFDTGAPKPFRLHLKTGLLTRDFKDYTSIKGFSTRAIDGGAATVLDMPLNPKKKLRSLTLKALANDVVIGLMSVTLVRE</sequence>
<dbReference type="AlphaFoldDB" id="A0A7H0GVA0"/>
<protein>
    <submittedName>
        <fullName evidence="1">Uncharacterized protein</fullName>
    </submittedName>
</protein>
<proteinExistence type="predicted"/>
<dbReference type="Proteomes" id="UP000516093">
    <property type="component" value="Chromosome"/>
</dbReference>
<keyword evidence="2" id="KW-1185">Reference proteome</keyword>
<gene>
    <name evidence="1" type="ORF">H9L05_20575</name>
</gene>
<dbReference type="KEGG" id="hqi:H9L05_20575"/>
<dbReference type="PROSITE" id="PS00414">
    <property type="entry name" value="PROFILIN"/>
    <property type="match status" value="1"/>
</dbReference>
<evidence type="ECO:0000313" key="1">
    <source>
        <dbReference type="EMBL" id="QNP52216.1"/>
    </source>
</evidence>
<accession>A0A7H0GVA0</accession>
<evidence type="ECO:0000313" key="2">
    <source>
        <dbReference type="Proteomes" id="UP000516093"/>
    </source>
</evidence>
<name>A0A7H0GVA0_9BACT</name>
<dbReference type="GO" id="GO:0003779">
    <property type="term" value="F:actin binding"/>
    <property type="evidence" value="ECO:0007669"/>
    <property type="project" value="InterPro"/>
</dbReference>